<sequence length="184" mass="19940">MTGSAAARAAPRRFRSSRAVIVTLLGLVLSIGSVAYVVQGLAHRHDSAQSAITVKDGDVPEDVEEYVIFSAGGSELDATDTGFVDSMAARIRDILLRQAEAAGSFSAEPVTVWVSDNKLLAVSNEVPIFRGYWNPLVNGRWTPHAYMIPVFAGGLITFAGLFWLAARWHVAASIRRREIDETPL</sequence>
<evidence type="ECO:0000313" key="3">
    <source>
        <dbReference type="Proteomes" id="UP000221369"/>
    </source>
</evidence>
<evidence type="ECO:0000256" key="1">
    <source>
        <dbReference type="SAM" id="Phobius"/>
    </source>
</evidence>
<dbReference type="EMBL" id="PDJE01000001">
    <property type="protein sequence ID" value="PFG29300.1"/>
    <property type="molecule type" value="Genomic_DNA"/>
</dbReference>
<feature type="transmembrane region" description="Helical" evidence="1">
    <location>
        <begin position="20"/>
        <end position="38"/>
    </location>
</feature>
<keyword evidence="3" id="KW-1185">Reference proteome</keyword>
<organism evidence="2 3">
    <name type="scientific">Paramicrobacterium agarici</name>
    <dbReference type="NCBI Taxonomy" id="630514"/>
    <lineage>
        <taxon>Bacteria</taxon>
        <taxon>Bacillati</taxon>
        <taxon>Actinomycetota</taxon>
        <taxon>Actinomycetes</taxon>
        <taxon>Micrococcales</taxon>
        <taxon>Microbacteriaceae</taxon>
        <taxon>Paramicrobacterium</taxon>
    </lineage>
</organism>
<feature type="transmembrane region" description="Helical" evidence="1">
    <location>
        <begin position="146"/>
        <end position="166"/>
    </location>
</feature>
<comment type="caution">
    <text evidence="2">The sequence shown here is derived from an EMBL/GenBank/DDBJ whole genome shotgun (WGS) entry which is preliminary data.</text>
</comment>
<protein>
    <submittedName>
        <fullName evidence="2">Uncharacterized protein</fullName>
    </submittedName>
</protein>
<proteinExistence type="predicted"/>
<dbReference type="Proteomes" id="UP000221369">
    <property type="component" value="Unassembled WGS sequence"/>
</dbReference>
<reference evidence="2 3" key="1">
    <citation type="submission" date="2017-10" db="EMBL/GenBank/DDBJ databases">
        <title>Sequencing the genomes of 1000 actinobacteria strains.</title>
        <authorList>
            <person name="Klenk H.-P."/>
        </authorList>
    </citation>
    <scope>NUCLEOTIDE SEQUENCE [LARGE SCALE GENOMIC DNA]</scope>
    <source>
        <strain evidence="2 3">DSM 21798</strain>
    </source>
</reference>
<dbReference type="AlphaFoldDB" id="A0A2A9DTQ2"/>
<keyword evidence="1" id="KW-0812">Transmembrane</keyword>
<evidence type="ECO:0000313" key="2">
    <source>
        <dbReference type="EMBL" id="PFG29300.1"/>
    </source>
</evidence>
<dbReference type="RefSeq" id="WP_098405898.1">
    <property type="nucleotide sequence ID" value="NZ_PDJE01000001.1"/>
</dbReference>
<accession>A0A2A9DTQ2</accession>
<keyword evidence="1" id="KW-1133">Transmembrane helix</keyword>
<keyword evidence="1" id="KW-0472">Membrane</keyword>
<name>A0A2A9DTQ2_9MICO</name>
<gene>
    <name evidence="2" type="ORF">ATJ78_0203</name>
</gene>